<dbReference type="SUPFAM" id="SSF103473">
    <property type="entry name" value="MFS general substrate transporter"/>
    <property type="match status" value="1"/>
</dbReference>
<accession>A0A0H5C344</accession>
<evidence type="ECO:0000313" key="2">
    <source>
        <dbReference type="EMBL" id="CEP22241.1"/>
    </source>
</evidence>
<keyword evidence="1" id="KW-0812">Transmembrane</keyword>
<feature type="transmembrane region" description="Helical" evidence="1">
    <location>
        <begin position="180"/>
        <end position="199"/>
    </location>
</feature>
<dbReference type="RefSeq" id="XP_020069774.1">
    <property type="nucleotide sequence ID" value="XM_020215298.1"/>
</dbReference>
<feature type="transmembrane region" description="Helical" evidence="1">
    <location>
        <begin position="211"/>
        <end position="232"/>
    </location>
</feature>
<feature type="transmembrane region" description="Helical" evidence="1">
    <location>
        <begin position="368"/>
        <end position="395"/>
    </location>
</feature>
<dbReference type="PANTHER" id="PTHR11360">
    <property type="entry name" value="MONOCARBOXYLATE TRANSPORTER"/>
    <property type="match status" value="1"/>
</dbReference>
<feature type="transmembrane region" description="Helical" evidence="1">
    <location>
        <begin position="148"/>
        <end position="168"/>
    </location>
</feature>
<feature type="transmembrane region" description="Helical" evidence="1">
    <location>
        <begin position="407"/>
        <end position="430"/>
    </location>
</feature>
<dbReference type="OrthoDB" id="410267at2759"/>
<keyword evidence="5" id="KW-1185">Reference proteome</keyword>
<dbReference type="GeneID" id="30989694"/>
<reference evidence="3 5" key="3">
    <citation type="journal article" date="2016" name="Proc. Natl. Acad. Sci. U.S.A.">
        <title>Comparative genomics of biotechnologically important yeasts.</title>
        <authorList>
            <person name="Riley R."/>
            <person name="Haridas S."/>
            <person name="Wolfe K.H."/>
            <person name="Lopes M.R."/>
            <person name="Hittinger C.T."/>
            <person name="Goeker M."/>
            <person name="Salamov A.A."/>
            <person name="Wisecaver J.H."/>
            <person name="Long T.M."/>
            <person name="Calvey C.H."/>
            <person name="Aerts A.L."/>
            <person name="Barry K.W."/>
            <person name="Choi C."/>
            <person name="Clum A."/>
            <person name="Coughlan A.Y."/>
            <person name="Deshpande S."/>
            <person name="Douglass A.P."/>
            <person name="Hanson S.J."/>
            <person name="Klenk H.-P."/>
            <person name="LaButti K.M."/>
            <person name="Lapidus A."/>
            <person name="Lindquist E.A."/>
            <person name="Lipzen A.M."/>
            <person name="Meier-Kolthoff J.P."/>
            <person name="Ohm R.A."/>
            <person name="Otillar R.P."/>
            <person name="Pangilinan J.L."/>
            <person name="Peng Y."/>
            <person name="Rokas A."/>
            <person name="Rosa C.A."/>
            <person name="Scheuner C."/>
            <person name="Sibirny A.A."/>
            <person name="Slot J.C."/>
            <person name="Stielow J.B."/>
            <person name="Sun H."/>
            <person name="Kurtzman C.P."/>
            <person name="Blackwell M."/>
            <person name="Grigoriev I.V."/>
            <person name="Jeffries T.W."/>
        </authorList>
    </citation>
    <scope>NUCLEOTIDE SEQUENCE [LARGE SCALE GENOMIC DNA]</scope>
    <source>
        <strain evidence="5">ATCC 18201 / CBS 1600 / BCRC 20928 / JCM 3617 / NBRC 0987 / NRRL Y-1542</strain>
        <strain evidence="3">NRRL Y-1542</strain>
    </source>
</reference>
<gene>
    <name evidence="2" type="ORF">BN1211_2533</name>
    <name evidence="3" type="ORF">CYBJADRAFT_168275</name>
</gene>
<feature type="transmembrane region" description="Helical" evidence="1">
    <location>
        <begin position="51"/>
        <end position="71"/>
    </location>
</feature>
<evidence type="ECO:0000256" key="1">
    <source>
        <dbReference type="SAM" id="Phobius"/>
    </source>
</evidence>
<feature type="transmembrane region" description="Helical" evidence="1">
    <location>
        <begin position="91"/>
        <end position="114"/>
    </location>
</feature>
<dbReference type="PANTHER" id="PTHR11360:SF319">
    <property type="entry name" value="MAJOR FACILITATOR SUPERFAMILY (MFS) PROFILE DOMAIN-CONTAINING PROTEIN"/>
    <property type="match status" value="1"/>
</dbReference>
<protein>
    <submittedName>
        <fullName evidence="3">MFS general substrate transporter</fullName>
    </submittedName>
</protein>
<evidence type="ECO:0000313" key="5">
    <source>
        <dbReference type="Proteomes" id="UP000094389"/>
    </source>
</evidence>
<feature type="transmembrane region" description="Helical" evidence="1">
    <location>
        <begin position="442"/>
        <end position="464"/>
    </location>
</feature>
<name>A0A0H5C344_CYBJN</name>
<dbReference type="InterPro" id="IPR050327">
    <property type="entry name" value="Proton-linked_MCT"/>
</dbReference>
<dbReference type="Gene3D" id="1.20.1250.20">
    <property type="entry name" value="MFS general substrate transporter like domains"/>
    <property type="match status" value="2"/>
</dbReference>
<proteinExistence type="predicted"/>
<keyword evidence="1" id="KW-1133">Transmembrane helix</keyword>
<sequence length="476" mass="52981">MGCYKNKSRELSVLESVTMNITTEISPDKDYVEVHATEADKEQFPEGGKGWLVVFGCTCCSLMSFGMTNSYGVFQTHYETVLFSDVPSIKLSIIGASQASICYLVTSMTLPLIYAFGIRQVLLLGCSLMMVAMFGLSTTHQGQLWKCYLFQAVMFSIGMGLVFAAILFSPIEWFKRRRAMALGISMSGVAVGGIIWPIIFKNMIKHNSFNWTVRTIAFLYVPLSIGAVILVPQELEPRFIHKAETVSNSRWCIEKIKNLPSTYRTSFKNWIRQTTDMRYDSMLLSNILGMFGSYPAIFYLDYFATLIAPNATFTNYAVTIYNLFGGPGRVLPGIIGDKIGRCNCLIAFLLVLSISIFTMWIPCIKYQILPLYAVFVCIFGLCVAPFYSLFPACFTQIFGTQGSEARLGLFLFTSFPGPLLGCVIAGSFIPKGTSSAETVIHAYYKLTIYSGVVMMACALVLLGVRLSITKRLLRFV</sequence>
<reference evidence="4" key="2">
    <citation type="journal article" date="2015" name="J. Biotechnol.">
        <title>The structure of the Cyberlindnera jadinii genome and its relation to Candida utilis analyzed by the occurrence of single nucleotide polymorphisms.</title>
        <authorList>
            <person name="Rupp O."/>
            <person name="Brinkrolf K."/>
            <person name="Buerth C."/>
            <person name="Kunigo M."/>
            <person name="Schneider J."/>
            <person name="Jaenicke S."/>
            <person name="Goesmann A."/>
            <person name="Puehler A."/>
            <person name="Jaeger K.-E."/>
            <person name="Ernst J.F."/>
        </authorList>
    </citation>
    <scope>NUCLEOTIDE SEQUENCE [LARGE SCALE GENOMIC DNA]</scope>
    <source>
        <strain evidence="4">ATCC 18201 / CBS 1600 / BCRC 20928 / JCM 3617 / NBRC 0987 / NRRL Y-1542</strain>
    </source>
</reference>
<dbReference type="Proteomes" id="UP000038830">
    <property type="component" value="Unassembled WGS sequence"/>
</dbReference>
<feature type="transmembrane region" description="Helical" evidence="1">
    <location>
        <begin position="344"/>
        <end position="362"/>
    </location>
</feature>
<dbReference type="EMBL" id="KV453933">
    <property type="protein sequence ID" value="ODV72735.1"/>
    <property type="molecule type" value="Genomic_DNA"/>
</dbReference>
<evidence type="ECO:0000313" key="3">
    <source>
        <dbReference type="EMBL" id="ODV72735.1"/>
    </source>
</evidence>
<feature type="transmembrane region" description="Helical" evidence="1">
    <location>
        <begin position="306"/>
        <end position="324"/>
    </location>
</feature>
<dbReference type="Proteomes" id="UP000094389">
    <property type="component" value="Unassembled WGS sequence"/>
</dbReference>
<evidence type="ECO:0000313" key="4">
    <source>
        <dbReference type="Proteomes" id="UP000038830"/>
    </source>
</evidence>
<feature type="transmembrane region" description="Helical" evidence="1">
    <location>
        <begin position="121"/>
        <end position="142"/>
    </location>
</feature>
<accession>A0A1E4RZV7</accession>
<organism evidence="2 4">
    <name type="scientific">Cyberlindnera jadinii (strain ATCC 18201 / CBS 1600 / BCRC 20928 / JCM 3617 / NBRC 0987 / NRRL Y-1542)</name>
    <name type="common">Torula yeast</name>
    <name type="synonym">Candida utilis</name>
    <dbReference type="NCBI Taxonomy" id="983966"/>
    <lineage>
        <taxon>Eukaryota</taxon>
        <taxon>Fungi</taxon>
        <taxon>Dikarya</taxon>
        <taxon>Ascomycota</taxon>
        <taxon>Saccharomycotina</taxon>
        <taxon>Saccharomycetes</taxon>
        <taxon>Phaffomycetales</taxon>
        <taxon>Phaffomycetaceae</taxon>
        <taxon>Cyberlindnera</taxon>
    </lineage>
</organism>
<dbReference type="OMA" id="LAFCITW"/>
<feature type="transmembrane region" description="Helical" evidence="1">
    <location>
        <begin position="282"/>
        <end position="300"/>
    </location>
</feature>
<dbReference type="AlphaFoldDB" id="A0A0H5C344"/>
<reference evidence="2" key="1">
    <citation type="submission" date="2014-12" db="EMBL/GenBank/DDBJ databases">
        <authorList>
            <person name="Jaenicke S."/>
        </authorList>
    </citation>
    <scope>NUCLEOTIDE SEQUENCE [LARGE SCALE GENOMIC DNA]</scope>
    <source>
        <strain evidence="2">CBS1600</strain>
    </source>
</reference>
<keyword evidence="1" id="KW-0472">Membrane</keyword>
<dbReference type="EMBL" id="CDQK01000003">
    <property type="protein sequence ID" value="CEP22241.1"/>
    <property type="molecule type" value="Genomic_DNA"/>
</dbReference>
<dbReference type="InterPro" id="IPR036259">
    <property type="entry name" value="MFS_trans_sf"/>
</dbReference>